<feature type="binding site" evidence="7">
    <location>
        <position position="25"/>
    </location>
    <ligand>
        <name>3-phosphoshikimate</name>
        <dbReference type="ChEBI" id="CHEBI:145989"/>
    </ligand>
</feature>
<feature type="active site" description="Proton acceptor" evidence="7">
    <location>
        <position position="293"/>
    </location>
</feature>
<dbReference type="EMBL" id="CP014854">
    <property type="protein sequence ID" value="ASI98913.1"/>
    <property type="molecule type" value="Genomic_DNA"/>
</dbReference>
<evidence type="ECO:0000256" key="3">
    <source>
        <dbReference type="ARBA" id="ARBA00022605"/>
    </source>
</evidence>
<gene>
    <name evidence="7" type="primary">aroA</name>
    <name evidence="9" type="ORF">A3L02_04730</name>
</gene>
<name>A0A218P1W1_THECE</name>
<evidence type="ECO:0000313" key="10">
    <source>
        <dbReference type="Proteomes" id="UP000197156"/>
    </source>
</evidence>
<feature type="binding site" evidence="7">
    <location>
        <position position="319"/>
    </location>
    <ligand>
        <name>3-phosphoshikimate</name>
        <dbReference type="ChEBI" id="CHEBI:145989"/>
    </ligand>
</feature>
<comment type="function">
    <text evidence="7">Catalyzes the transfer of the enolpyruvyl moiety of phosphoenolpyruvate (PEP) to the 5-hydroxyl of shikimate-3-phosphate (S3P) to produce enolpyruvyl shikimate-3-phosphate and inorganic phosphate.</text>
</comment>
<dbReference type="EC" id="2.5.1.19" evidence="7"/>
<evidence type="ECO:0000256" key="2">
    <source>
        <dbReference type="ARBA" id="ARBA00009948"/>
    </source>
</evidence>
<evidence type="ECO:0000256" key="4">
    <source>
        <dbReference type="ARBA" id="ARBA00022679"/>
    </source>
</evidence>
<evidence type="ECO:0000256" key="7">
    <source>
        <dbReference type="HAMAP-Rule" id="MF_00210"/>
    </source>
</evidence>
<keyword evidence="7" id="KW-0963">Cytoplasm</keyword>
<dbReference type="Gene3D" id="3.65.10.10">
    <property type="entry name" value="Enolpyruvate transferase domain"/>
    <property type="match status" value="2"/>
</dbReference>
<reference evidence="9 10" key="1">
    <citation type="submission" date="2016-03" db="EMBL/GenBank/DDBJ databases">
        <title>Complete genome sequence of Thermococcus celer.</title>
        <authorList>
            <person name="Oger P.M."/>
        </authorList>
    </citation>
    <scope>NUCLEOTIDE SEQUENCE [LARGE SCALE GENOMIC DNA]</scope>
    <source>
        <strain evidence="9 10">Vu 13</strain>
    </source>
</reference>
<keyword evidence="5 7" id="KW-0057">Aromatic amino acid biosynthesis</keyword>
<dbReference type="Proteomes" id="UP000197156">
    <property type="component" value="Chromosome"/>
</dbReference>
<comment type="caution">
    <text evidence="7">Lacks conserved residue(s) required for the propagation of feature annotation.</text>
</comment>
<dbReference type="GO" id="GO:0008652">
    <property type="term" value="P:amino acid biosynthetic process"/>
    <property type="evidence" value="ECO:0007669"/>
    <property type="project" value="UniProtKB-KW"/>
</dbReference>
<dbReference type="AlphaFoldDB" id="A0A218P1W1"/>
<dbReference type="GO" id="GO:0009423">
    <property type="term" value="P:chorismate biosynthetic process"/>
    <property type="evidence" value="ECO:0007669"/>
    <property type="project" value="UniProtKB-UniRule"/>
</dbReference>
<feature type="binding site" evidence="7">
    <location>
        <position position="159"/>
    </location>
    <ligand>
        <name>phosphoenolpyruvate</name>
        <dbReference type="ChEBI" id="CHEBI:58702"/>
    </ligand>
</feature>
<accession>A0A218P1W1</accession>
<dbReference type="GeneID" id="33324037"/>
<dbReference type="CDD" id="cd01556">
    <property type="entry name" value="EPSP_synthase"/>
    <property type="match status" value="1"/>
</dbReference>
<dbReference type="GO" id="GO:0009073">
    <property type="term" value="P:aromatic amino acid family biosynthetic process"/>
    <property type="evidence" value="ECO:0007669"/>
    <property type="project" value="UniProtKB-KW"/>
</dbReference>
<dbReference type="SUPFAM" id="SSF55205">
    <property type="entry name" value="EPT/RTPC-like"/>
    <property type="match status" value="1"/>
</dbReference>
<feature type="binding site" evidence="7">
    <location>
        <position position="293"/>
    </location>
    <ligand>
        <name>3-phosphoshikimate</name>
        <dbReference type="ChEBI" id="CHEBI:145989"/>
    </ligand>
</feature>
<dbReference type="PANTHER" id="PTHR21090:SF5">
    <property type="entry name" value="PENTAFUNCTIONAL AROM POLYPEPTIDE"/>
    <property type="match status" value="1"/>
</dbReference>
<keyword evidence="3 7" id="KW-0028">Amino-acid biosynthesis</keyword>
<evidence type="ECO:0000313" key="9">
    <source>
        <dbReference type="EMBL" id="ASI98913.1"/>
    </source>
</evidence>
<proteinExistence type="inferred from homology"/>
<feature type="binding site" evidence="7">
    <location>
        <position position="84"/>
    </location>
    <ligand>
        <name>phosphoenolpyruvate</name>
        <dbReference type="ChEBI" id="CHEBI:58702"/>
    </ligand>
</feature>
<comment type="similarity">
    <text evidence="2 7">Belongs to the EPSP synthase family.</text>
</comment>
<feature type="binding site" evidence="7">
    <location>
        <position position="182"/>
    </location>
    <ligand>
        <name>3-phosphoshikimate</name>
        <dbReference type="ChEBI" id="CHEBI:145989"/>
    </ligand>
</feature>
<feature type="binding site" evidence="7">
    <location>
        <position position="112"/>
    </location>
    <ligand>
        <name>phosphoenolpyruvate</name>
        <dbReference type="ChEBI" id="CHEBI:58702"/>
    </ligand>
</feature>
<comment type="subunit">
    <text evidence="7">Monomer.</text>
</comment>
<sequence length="410" mass="44665">MIEITPIETIDGKIRAPPSKSYTHRALFLGLLSEGKTKIENPLICKDTLATLNAIRKFGSEAEWNLVESSGKVKPAEINALESGTTARLSIGISALANGESVIDGEGSLRRRPMGPLLKALNDLGIKTKTKSSGFLPVRVFGGEIKRDYVRVDGGISSQFITALLLLGARIGLSIEVLNPVSKPYIEVTLRTLKRANVKVRRDGGVFHVIQGIKARHFSVPGDYSSASFFLVAGAIFGKIRVEGLDRNDVQPDKAILDLLRDFGAKVKVARGYVEVERDELVGQEVDCRDFPDLFPILAVLGAYSEGRTVLRAKHLRYKESDRVRAMALNLTNMGAKLKELDDGLMISKSELRGAVLNPQNDHRIAMALTIAALGAKGRSLILNEGCVKKSYPKFFEDLKGLIGDDGKNA</sequence>
<protein>
    <recommendedName>
        <fullName evidence="7">3-phosphoshikimate 1-carboxyvinyltransferase</fullName>
        <ecNumber evidence="7">2.5.1.19</ecNumber>
    </recommendedName>
    <alternativeName>
        <fullName evidence="7">5-enolpyruvylshikimate-3-phosphate synthase</fullName>
        <shortName evidence="7">EPSP synthase</shortName>
        <shortName evidence="7">EPSPS</shortName>
    </alternativeName>
</protein>
<dbReference type="PROSITE" id="PS00885">
    <property type="entry name" value="EPSP_SYNTHASE_2"/>
    <property type="match status" value="1"/>
</dbReference>
<dbReference type="InterPro" id="IPR001986">
    <property type="entry name" value="Enolpyruvate_Tfrase_dom"/>
</dbReference>
<comment type="pathway">
    <text evidence="1">Metabolic intermediate biosynthesis; chorismate biosynthesis; chorismate from D-erythrose 4-phosphate and phosphoenolpyruvate: step 6/7.</text>
</comment>
<feature type="domain" description="Enolpyruvate transferase" evidence="8">
    <location>
        <begin position="5"/>
        <end position="399"/>
    </location>
</feature>
<comment type="subcellular location">
    <subcellularLocation>
        <location evidence="7">Cytoplasm</location>
    </subcellularLocation>
</comment>
<dbReference type="Pfam" id="PF00275">
    <property type="entry name" value="EPSP_synthase"/>
    <property type="match status" value="1"/>
</dbReference>
<feature type="binding site" evidence="7">
    <location>
        <position position="21"/>
    </location>
    <ligand>
        <name>3-phosphoshikimate</name>
        <dbReference type="ChEBI" id="CHEBI:145989"/>
    </ligand>
</feature>
<keyword evidence="4 7" id="KW-0808">Transferase</keyword>
<dbReference type="UniPathway" id="UPA00053">
    <property type="reaction ID" value="UER00089"/>
</dbReference>
<feature type="binding site" evidence="7">
    <location>
        <position position="323"/>
    </location>
    <ligand>
        <name>phosphoenolpyruvate</name>
        <dbReference type="ChEBI" id="CHEBI:58702"/>
    </ligand>
</feature>
<feature type="binding site" evidence="7">
    <location>
        <position position="158"/>
    </location>
    <ligand>
        <name>3-phosphoshikimate</name>
        <dbReference type="ChEBI" id="CHEBI:145989"/>
    </ligand>
</feature>
<feature type="binding site" evidence="7">
    <location>
        <position position="157"/>
    </location>
    <ligand>
        <name>3-phosphoshikimate</name>
        <dbReference type="ChEBI" id="CHEBI:145989"/>
    </ligand>
</feature>
<dbReference type="InterPro" id="IPR036968">
    <property type="entry name" value="Enolpyruvate_Tfrase_sf"/>
</dbReference>
<dbReference type="NCBIfam" id="TIGR01356">
    <property type="entry name" value="aroA"/>
    <property type="match status" value="1"/>
</dbReference>
<dbReference type="InterPro" id="IPR023193">
    <property type="entry name" value="EPSP_synthase_CS"/>
</dbReference>
<feature type="binding site" evidence="7">
    <location>
        <position position="390"/>
    </location>
    <ligand>
        <name>phosphoenolpyruvate</name>
        <dbReference type="ChEBI" id="CHEBI:58702"/>
    </ligand>
</feature>
<dbReference type="OrthoDB" id="43788at2157"/>
<feature type="binding site" evidence="7">
    <location>
        <position position="20"/>
    </location>
    <ligand>
        <name>phosphoenolpyruvate</name>
        <dbReference type="ChEBI" id="CHEBI:58702"/>
    </ligand>
</feature>
<dbReference type="GO" id="GO:0003866">
    <property type="term" value="F:3-phosphoshikimate 1-carboxyvinyltransferase activity"/>
    <property type="evidence" value="ECO:0007669"/>
    <property type="project" value="UniProtKB-UniRule"/>
</dbReference>
<organism evidence="9 10">
    <name type="scientific">Thermococcus celer Vu 13 = JCM 8558</name>
    <dbReference type="NCBI Taxonomy" id="1293037"/>
    <lineage>
        <taxon>Archaea</taxon>
        <taxon>Methanobacteriati</taxon>
        <taxon>Methanobacteriota</taxon>
        <taxon>Thermococci</taxon>
        <taxon>Thermococcales</taxon>
        <taxon>Thermococcaceae</taxon>
        <taxon>Thermococcus</taxon>
    </lineage>
</organism>
<feature type="binding site" evidence="7">
    <location>
        <position position="159"/>
    </location>
    <ligand>
        <name>3-phosphoshikimate</name>
        <dbReference type="ChEBI" id="CHEBI:145989"/>
    </ligand>
</feature>
<dbReference type="HAMAP" id="MF_00210">
    <property type="entry name" value="EPSP_synth"/>
    <property type="match status" value="1"/>
</dbReference>
<evidence type="ECO:0000256" key="1">
    <source>
        <dbReference type="ARBA" id="ARBA00004811"/>
    </source>
</evidence>
<evidence type="ECO:0000256" key="5">
    <source>
        <dbReference type="ARBA" id="ARBA00023141"/>
    </source>
</evidence>
<dbReference type="KEGG" id="tce:A3L02_04730"/>
<dbReference type="InterPro" id="IPR006264">
    <property type="entry name" value="EPSP_synthase"/>
</dbReference>
<dbReference type="InterPro" id="IPR013792">
    <property type="entry name" value="RNA3'P_cycl/enolpyr_Trfase_a/b"/>
</dbReference>
<evidence type="ECO:0000256" key="6">
    <source>
        <dbReference type="ARBA" id="ARBA00044633"/>
    </source>
</evidence>
<evidence type="ECO:0000259" key="8">
    <source>
        <dbReference type="Pfam" id="PF00275"/>
    </source>
</evidence>
<comment type="catalytic activity">
    <reaction evidence="6">
        <text>3-phosphoshikimate + phosphoenolpyruvate = 5-O-(1-carboxyvinyl)-3-phosphoshikimate + phosphate</text>
        <dbReference type="Rhea" id="RHEA:21256"/>
        <dbReference type="ChEBI" id="CHEBI:43474"/>
        <dbReference type="ChEBI" id="CHEBI:57701"/>
        <dbReference type="ChEBI" id="CHEBI:58702"/>
        <dbReference type="ChEBI" id="CHEBI:145989"/>
        <dbReference type="EC" id="2.5.1.19"/>
    </reaction>
    <physiologicalReaction direction="left-to-right" evidence="6">
        <dbReference type="Rhea" id="RHEA:21257"/>
    </physiologicalReaction>
</comment>
<dbReference type="RefSeq" id="WP_088862868.1">
    <property type="nucleotide sequence ID" value="NZ_CP014854.1"/>
</dbReference>
<keyword evidence="10" id="KW-1185">Reference proteome</keyword>
<dbReference type="GO" id="GO:0005737">
    <property type="term" value="C:cytoplasm"/>
    <property type="evidence" value="ECO:0007669"/>
    <property type="project" value="UniProtKB-SubCell"/>
</dbReference>
<dbReference type="PIRSF" id="PIRSF000505">
    <property type="entry name" value="EPSPS"/>
    <property type="match status" value="1"/>
</dbReference>
<dbReference type="PANTHER" id="PTHR21090">
    <property type="entry name" value="AROM/DEHYDROQUINATE SYNTHASE"/>
    <property type="match status" value="1"/>
</dbReference>
<feature type="binding site" evidence="7">
    <location>
        <position position="20"/>
    </location>
    <ligand>
        <name>3-phosphoshikimate</name>
        <dbReference type="ChEBI" id="CHEBI:145989"/>
    </ligand>
</feature>
<feature type="binding site" evidence="7">
    <location>
        <position position="364"/>
    </location>
    <ligand>
        <name>phosphoenolpyruvate</name>
        <dbReference type="ChEBI" id="CHEBI:58702"/>
    </ligand>
</feature>